<evidence type="ECO:0000256" key="2">
    <source>
        <dbReference type="ARBA" id="ARBA00022475"/>
    </source>
</evidence>
<organism evidence="9 10">
    <name type="scientific">Methanolobus halotolerans</name>
    <dbReference type="NCBI Taxonomy" id="2052935"/>
    <lineage>
        <taxon>Archaea</taxon>
        <taxon>Methanobacteriati</taxon>
        <taxon>Methanobacteriota</taxon>
        <taxon>Stenosarchaea group</taxon>
        <taxon>Methanomicrobia</taxon>
        <taxon>Methanosarcinales</taxon>
        <taxon>Methanosarcinaceae</taxon>
        <taxon>Methanolobus</taxon>
    </lineage>
</organism>
<evidence type="ECO:0000256" key="5">
    <source>
        <dbReference type="ARBA" id="ARBA00023136"/>
    </source>
</evidence>
<feature type="transmembrane region" description="Helical" evidence="6">
    <location>
        <begin position="245"/>
        <end position="265"/>
    </location>
</feature>
<feature type="transmembrane region" description="Helical" evidence="6">
    <location>
        <begin position="272"/>
        <end position="291"/>
    </location>
</feature>
<gene>
    <name evidence="9" type="ORF">CUN85_01280</name>
</gene>
<dbReference type="PANTHER" id="PTHR39084:SF1">
    <property type="entry name" value="DUF4010 DOMAIN-CONTAINING PROTEIN"/>
    <property type="match status" value="1"/>
</dbReference>
<feature type="domain" description="MgtC/SapB/SrpB/YhiD N-terminal" evidence="7">
    <location>
        <begin position="22"/>
        <end position="143"/>
    </location>
</feature>
<evidence type="ECO:0000256" key="1">
    <source>
        <dbReference type="ARBA" id="ARBA00004651"/>
    </source>
</evidence>
<dbReference type="GO" id="GO:0005886">
    <property type="term" value="C:plasma membrane"/>
    <property type="evidence" value="ECO:0007669"/>
    <property type="project" value="UniProtKB-SubCell"/>
</dbReference>
<evidence type="ECO:0000256" key="4">
    <source>
        <dbReference type="ARBA" id="ARBA00022989"/>
    </source>
</evidence>
<sequence>MIPAEITPGLDPFLLDILTKIGLSLLIGVLIGLERESWRQDKKISAGVRTFTITCILGTLSSFLADYVGYAILFITAVFVGINCVIIVYEANVVRGRSGLTTAVALFSTYLLGILVAKGFFQIAIILAVIITFLLIEKKPLHSLAESLSEREIIDALQFIVIAFILYPIVPDEPVYDVVSLKSVILIVVLVSAVSFISYVLLRKTGVKGGIAYSGFLGGLASSVAAIVSLSNISRTKPSLIEHVYVGSLLTVVSMIIRDLIIAFLIDTSGRVTFLMIPPFIIMSLVTYLMVRKAKNVPPVQETISLKSPFAIVPALKFGILFTIILVIANITYSIGGPLGTYATALGGIASSSAVTASMASLAIEGKVSYHTAAQTAVVAGIISTLSKPVYMKITGANRLFRKVAFYFVLITLSGIASLAVWNYYISSTMI</sequence>
<evidence type="ECO:0000259" key="8">
    <source>
        <dbReference type="Pfam" id="PF13194"/>
    </source>
</evidence>
<dbReference type="InterPro" id="IPR049177">
    <property type="entry name" value="MgtC_SapB_SrpB_YhiD_N"/>
</dbReference>
<proteinExistence type="predicted"/>
<dbReference type="RefSeq" id="WP_135388177.1">
    <property type="nucleotide sequence ID" value="NZ_PGGK01000001.1"/>
</dbReference>
<feature type="domain" description="DUF4010" evidence="8">
    <location>
        <begin position="189"/>
        <end position="396"/>
    </location>
</feature>
<feature type="transmembrane region" description="Helical" evidence="6">
    <location>
        <begin position="311"/>
        <end position="333"/>
    </location>
</feature>
<feature type="transmembrane region" description="Helical" evidence="6">
    <location>
        <begin position="211"/>
        <end position="233"/>
    </location>
</feature>
<feature type="transmembrane region" description="Helical" evidence="6">
    <location>
        <begin position="153"/>
        <end position="170"/>
    </location>
</feature>
<reference evidence="9 10" key="1">
    <citation type="submission" date="2017-11" db="EMBL/GenBank/DDBJ databases">
        <title>Isolation and Characterization of Methanogenic Archaea from Saline Meromictic Lake at Siberia.</title>
        <authorList>
            <person name="Shen Y."/>
            <person name="Huang H.-H."/>
            <person name="Lai M.-C."/>
            <person name="Chen S.-C."/>
        </authorList>
    </citation>
    <scope>NUCLEOTIDE SEQUENCE [LARGE SCALE GENOMIC DNA]</scope>
    <source>
        <strain evidence="9 10">SY-01</strain>
    </source>
</reference>
<dbReference type="Proteomes" id="UP000297295">
    <property type="component" value="Unassembled WGS sequence"/>
</dbReference>
<dbReference type="PRINTS" id="PR01837">
    <property type="entry name" value="MGTCSAPBPROT"/>
</dbReference>
<protein>
    <submittedName>
        <fullName evidence="9">MgtC/SapB transporter</fullName>
    </submittedName>
</protein>
<evidence type="ECO:0000313" key="10">
    <source>
        <dbReference type="Proteomes" id="UP000297295"/>
    </source>
</evidence>
<dbReference type="InterPro" id="IPR003416">
    <property type="entry name" value="MgtC/SapB/SrpB/YhiD_fam"/>
</dbReference>
<accession>A0A4E0Q2T5</accession>
<keyword evidence="10" id="KW-1185">Reference proteome</keyword>
<keyword evidence="3 6" id="KW-0812">Transmembrane</keyword>
<feature type="transmembrane region" description="Helical" evidence="6">
    <location>
        <begin position="182"/>
        <end position="202"/>
    </location>
</feature>
<dbReference type="EMBL" id="PGGK01000001">
    <property type="protein sequence ID" value="TGC11529.1"/>
    <property type="molecule type" value="Genomic_DNA"/>
</dbReference>
<feature type="transmembrane region" description="Helical" evidence="6">
    <location>
        <begin position="70"/>
        <end position="88"/>
    </location>
</feature>
<comment type="subcellular location">
    <subcellularLocation>
        <location evidence="1">Cell membrane</location>
        <topology evidence="1">Multi-pass membrane protein</topology>
    </subcellularLocation>
</comment>
<dbReference type="InterPro" id="IPR025105">
    <property type="entry name" value="DUF4010"/>
</dbReference>
<feature type="transmembrane region" description="Helical" evidence="6">
    <location>
        <begin position="345"/>
        <end position="364"/>
    </location>
</feature>
<feature type="transmembrane region" description="Helical" evidence="6">
    <location>
        <begin position="404"/>
        <end position="425"/>
    </location>
</feature>
<keyword evidence="4 6" id="KW-1133">Transmembrane helix</keyword>
<evidence type="ECO:0000256" key="3">
    <source>
        <dbReference type="ARBA" id="ARBA00022692"/>
    </source>
</evidence>
<evidence type="ECO:0000259" key="7">
    <source>
        <dbReference type="Pfam" id="PF02308"/>
    </source>
</evidence>
<comment type="caution">
    <text evidence="9">The sequence shown here is derived from an EMBL/GenBank/DDBJ whole genome shotgun (WGS) entry which is preliminary data.</text>
</comment>
<dbReference type="Pfam" id="PF02308">
    <property type="entry name" value="MgtC"/>
    <property type="match status" value="1"/>
</dbReference>
<keyword evidence="5 6" id="KW-0472">Membrane</keyword>
<dbReference type="Pfam" id="PF13194">
    <property type="entry name" value="DUF4010"/>
    <property type="match status" value="1"/>
</dbReference>
<evidence type="ECO:0000313" key="9">
    <source>
        <dbReference type="EMBL" id="TGC11529.1"/>
    </source>
</evidence>
<evidence type="ECO:0000256" key="6">
    <source>
        <dbReference type="SAM" id="Phobius"/>
    </source>
</evidence>
<keyword evidence="2" id="KW-1003">Cell membrane</keyword>
<name>A0A4E0Q2T5_9EURY</name>
<feature type="transmembrane region" description="Helical" evidence="6">
    <location>
        <begin position="46"/>
        <end position="64"/>
    </location>
</feature>
<dbReference type="OrthoDB" id="187863at2157"/>
<feature type="transmembrane region" description="Helical" evidence="6">
    <location>
        <begin position="12"/>
        <end position="34"/>
    </location>
</feature>
<dbReference type="AlphaFoldDB" id="A0A4E0Q2T5"/>
<dbReference type="PANTHER" id="PTHR39084">
    <property type="entry name" value="MEMBRANE PROTEIN-RELATED"/>
    <property type="match status" value="1"/>
</dbReference>